<feature type="transmembrane region" description="Helical" evidence="6">
    <location>
        <begin position="133"/>
        <end position="151"/>
    </location>
</feature>
<name>A0A419SRE5_9BACL</name>
<evidence type="ECO:0000256" key="4">
    <source>
        <dbReference type="ARBA" id="ARBA00022989"/>
    </source>
</evidence>
<accession>A0A419SRE5</accession>
<evidence type="ECO:0000256" key="2">
    <source>
        <dbReference type="ARBA" id="ARBA00007511"/>
    </source>
</evidence>
<comment type="caution">
    <text evidence="7">The sequence shown here is derived from an EMBL/GenBank/DDBJ whole genome shotgun (WGS) entry which is preliminary data.</text>
</comment>
<feature type="transmembrane region" description="Helical" evidence="6">
    <location>
        <begin position="71"/>
        <end position="88"/>
    </location>
</feature>
<sequence>MIFEAEFWMSLATIIMIDIVLAGDNAVVIALASRNLPLQQRNKAILWGTFGAIIVRILMTLGAVWLLRIPFLQAIGGLLLLIVAIKLLKSGDDSENIKAETGLMQAIRTIIIADIIMGVDNVLAIAGASQGNMLLVVIGLAISIPIVVWGSKWIVTLMDRFPVIVQIGALILAWTSGTMIVHDQMVGELALAQWGWLSWVIHAFTLGLVLLFIFFQQRAKRAQIKPDVQNVV</sequence>
<gene>
    <name evidence="7" type="ORF">BEP19_00095</name>
</gene>
<evidence type="ECO:0000256" key="5">
    <source>
        <dbReference type="ARBA" id="ARBA00023136"/>
    </source>
</evidence>
<keyword evidence="8" id="KW-1185">Reference proteome</keyword>
<keyword evidence="4 6" id="KW-1133">Transmembrane helix</keyword>
<dbReference type="RefSeq" id="WP_120187832.1">
    <property type="nucleotide sequence ID" value="NZ_MCHY01000001.1"/>
</dbReference>
<comment type="similarity">
    <text evidence="2">Belongs to the TerC family.</text>
</comment>
<evidence type="ECO:0000313" key="7">
    <source>
        <dbReference type="EMBL" id="RKD27013.1"/>
    </source>
</evidence>
<reference evidence="7 8" key="1">
    <citation type="submission" date="2016-08" db="EMBL/GenBank/DDBJ databases">
        <title>Novel Firmicute Genomes.</title>
        <authorList>
            <person name="Poppleton D.I."/>
            <person name="Gribaldo S."/>
        </authorList>
    </citation>
    <scope>NUCLEOTIDE SEQUENCE [LARGE SCALE GENOMIC DNA]</scope>
    <source>
        <strain evidence="7 8">RAOx-1</strain>
    </source>
</reference>
<keyword evidence="3 6" id="KW-0812">Transmembrane</keyword>
<dbReference type="Proteomes" id="UP000284219">
    <property type="component" value="Unassembled WGS sequence"/>
</dbReference>
<evidence type="ECO:0008006" key="9">
    <source>
        <dbReference type="Google" id="ProtNLM"/>
    </source>
</evidence>
<dbReference type="PANTHER" id="PTHR30238">
    <property type="entry name" value="MEMBRANE BOUND PREDICTED REDOX MODULATOR"/>
    <property type="match status" value="1"/>
</dbReference>
<dbReference type="EMBL" id="MCHY01000001">
    <property type="protein sequence ID" value="RKD27013.1"/>
    <property type="molecule type" value="Genomic_DNA"/>
</dbReference>
<dbReference type="Pfam" id="PF03741">
    <property type="entry name" value="TerC"/>
    <property type="match status" value="1"/>
</dbReference>
<feature type="transmembrane region" description="Helical" evidence="6">
    <location>
        <begin position="44"/>
        <end position="65"/>
    </location>
</feature>
<feature type="transmembrane region" description="Helical" evidence="6">
    <location>
        <begin position="109"/>
        <end position="127"/>
    </location>
</feature>
<keyword evidence="5 6" id="KW-0472">Membrane</keyword>
<dbReference type="PANTHER" id="PTHR30238:SF4">
    <property type="entry name" value="SLL1022 PROTEIN"/>
    <property type="match status" value="1"/>
</dbReference>
<evidence type="ECO:0000256" key="6">
    <source>
        <dbReference type="SAM" id="Phobius"/>
    </source>
</evidence>
<protein>
    <recommendedName>
        <fullName evidence="9">TerC family protein</fullName>
    </recommendedName>
</protein>
<organism evidence="7 8">
    <name type="scientific">Ammoniphilus oxalaticus</name>
    <dbReference type="NCBI Taxonomy" id="66863"/>
    <lineage>
        <taxon>Bacteria</taxon>
        <taxon>Bacillati</taxon>
        <taxon>Bacillota</taxon>
        <taxon>Bacilli</taxon>
        <taxon>Bacillales</taxon>
        <taxon>Paenibacillaceae</taxon>
        <taxon>Aneurinibacillus group</taxon>
        <taxon>Ammoniphilus</taxon>
    </lineage>
</organism>
<evidence type="ECO:0000256" key="1">
    <source>
        <dbReference type="ARBA" id="ARBA00004141"/>
    </source>
</evidence>
<dbReference type="GO" id="GO:0016020">
    <property type="term" value="C:membrane"/>
    <property type="evidence" value="ECO:0007669"/>
    <property type="project" value="UniProtKB-SubCell"/>
</dbReference>
<feature type="transmembrane region" description="Helical" evidence="6">
    <location>
        <begin position="12"/>
        <end position="32"/>
    </location>
</feature>
<dbReference type="NCBIfam" id="TIGR03717">
    <property type="entry name" value="R_switched_YjbE"/>
    <property type="match status" value="1"/>
</dbReference>
<feature type="transmembrane region" description="Helical" evidence="6">
    <location>
        <begin position="163"/>
        <end position="182"/>
    </location>
</feature>
<dbReference type="AlphaFoldDB" id="A0A419SRE5"/>
<proteinExistence type="inferred from homology"/>
<dbReference type="OrthoDB" id="5295733at2"/>
<evidence type="ECO:0000256" key="3">
    <source>
        <dbReference type="ARBA" id="ARBA00022692"/>
    </source>
</evidence>
<comment type="subcellular location">
    <subcellularLocation>
        <location evidence="1">Membrane</location>
        <topology evidence="1">Multi-pass membrane protein</topology>
    </subcellularLocation>
</comment>
<dbReference type="InterPro" id="IPR022301">
    <property type="entry name" value="Integral_membrane_YjbE"/>
</dbReference>
<dbReference type="InterPro" id="IPR005496">
    <property type="entry name" value="Integral_membrane_TerC"/>
</dbReference>
<evidence type="ECO:0000313" key="8">
    <source>
        <dbReference type="Proteomes" id="UP000284219"/>
    </source>
</evidence>
<feature type="transmembrane region" description="Helical" evidence="6">
    <location>
        <begin position="194"/>
        <end position="215"/>
    </location>
</feature>